<name>A0A133KEW0_9FIRM</name>
<feature type="transmembrane region" description="Helical" evidence="1">
    <location>
        <begin position="142"/>
        <end position="162"/>
    </location>
</feature>
<accession>A0A133KEW0</accession>
<organism evidence="2 3">
    <name type="scientific">Anaerococcus tetradius</name>
    <dbReference type="NCBI Taxonomy" id="33036"/>
    <lineage>
        <taxon>Bacteria</taxon>
        <taxon>Bacillati</taxon>
        <taxon>Bacillota</taxon>
        <taxon>Tissierellia</taxon>
        <taxon>Tissierellales</taxon>
        <taxon>Peptoniphilaceae</taxon>
        <taxon>Anaerococcus</taxon>
    </lineage>
</organism>
<feature type="transmembrane region" description="Helical" evidence="1">
    <location>
        <begin position="6"/>
        <end position="22"/>
    </location>
</feature>
<dbReference type="EMBL" id="LRPM01000034">
    <property type="protein sequence ID" value="KWZ78070.1"/>
    <property type="molecule type" value="Genomic_DNA"/>
</dbReference>
<keyword evidence="3" id="KW-1185">Reference proteome</keyword>
<sequence>MIFLGFFQFFIIFIICILEYKANSPSVFLWSTLLVMFGIMHLVTCLTKNTIYQEFVLNEASIFVINFCLIYVVFRCLFNRKLMSLKSLSCDIKTTSNNNYQLLNFVLIIVIIYKIYEYVRFTGGIFNTSWGELNKYVENLSYFNLQQIADIFFYSLSGLIVINHINRKYALNFLVLFTILLNVIITRNRIEILPIFCSLISIYLIKHHNITLKTFISTFFIMICIIYLIYGLRVFRHYGTLSEFFTNFNLKEFNSKIIDYLVTGNGELGLRNDFYYFISRKNNFIDFNKGHTYLRMLFVFVPTSYSFGLKPDDFSISMGKAVGMGLGGSTHPTLFGDCYANFGIYGILLGIFWAMYVTFFNRVILNRSKSSWKIMHYILNAIVFVIIGRGSVYNAFFITAYGTLLLIFLELLSIKFKIKINKFNKLSIIYKV</sequence>
<feature type="transmembrane region" description="Helical" evidence="1">
    <location>
        <begin position="99"/>
        <end position="116"/>
    </location>
</feature>
<keyword evidence="1" id="KW-0472">Membrane</keyword>
<evidence type="ECO:0008006" key="4">
    <source>
        <dbReference type="Google" id="ProtNLM"/>
    </source>
</evidence>
<evidence type="ECO:0000256" key="1">
    <source>
        <dbReference type="SAM" id="Phobius"/>
    </source>
</evidence>
<reference evidence="3" key="1">
    <citation type="submission" date="2016-01" db="EMBL/GenBank/DDBJ databases">
        <authorList>
            <person name="Mitreva M."/>
            <person name="Pepin K.H."/>
            <person name="Mihindukulasuriya K.A."/>
            <person name="Fulton R."/>
            <person name="Fronick C."/>
            <person name="O'Laughlin M."/>
            <person name="Miner T."/>
            <person name="Herter B."/>
            <person name="Rosa B.A."/>
            <person name="Cordes M."/>
            <person name="Tomlinson C."/>
            <person name="Wollam A."/>
            <person name="Palsikar V.B."/>
            <person name="Mardis E.R."/>
            <person name="Wilson R.K."/>
        </authorList>
    </citation>
    <scope>NUCLEOTIDE SEQUENCE [LARGE SCALE GENOMIC DNA]</scope>
    <source>
        <strain evidence="3">MJR8151</strain>
    </source>
</reference>
<dbReference type="AlphaFoldDB" id="A0A133KEW0"/>
<gene>
    <name evidence="2" type="ORF">HMPREF3200_00966</name>
</gene>
<comment type="caution">
    <text evidence="2">The sequence shown here is derived from an EMBL/GenBank/DDBJ whole genome shotgun (WGS) entry which is preliminary data.</text>
</comment>
<keyword evidence="1" id="KW-0812">Transmembrane</keyword>
<protein>
    <recommendedName>
        <fullName evidence="4">Oligosaccharide repeat unit polymerase</fullName>
    </recommendedName>
</protein>
<feature type="transmembrane region" description="Helical" evidence="1">
    <location>
        <begin position="55"/>
        <end position="78"/>
    </location>
</feature>
<feature type="transmembrane region" description="Helical" evidence="1">
    <location>
        <begin position="210"/>
        <end position="230"/>
    </location>
</feature>
<dbReference type="STRING" id="33036.HMPREF3200_00966"/>
<keyword evidence="1" id="KW-1133">Transmembrane helix</keyword>
<feature type="transmembrane region" description="Helical" evidence="1">
    <location>
        <begin position="374"/>
        <end position="392"/>
    </location>
</feature>
<feature type="transmembrane region" description="Helical" evidence="1">
    <location>
        <begin position="398"/>
        <end position="416"/>
    </location>
</feature>
<evidence type="ECO:0000313" key="2">
    <source>
        <dbReference type="EMBL" id="KWZ78070.1"/>
    </source>
</evidence>
<feature type="transmembrane region" description="Helical" evidence="1">
    <location>
        <begin position="292"/>
        <end position="309"/>
    </location>
</feature>
<feature type="transmembrane region" description="Helical" evidence="1">
    <location>
        <begin position="27"/>
        <end position="43"/>
    </location>
</feature>
<feature type="transmembrane region" description="Helical" evidence="1">
    <location>
        <begin position="169"/>
        <end position="190"/>
    </location>
</feature>
<dbReference type="PATRIC" id="fig|33036.3.peg.958"/>
<dbReference type="Proteomes" id="UP000070383">
    <property type="component" value="Unassembled WGS sequence"/>
</dbReference>
<proteinExistence type="predicted"/>
<feature type="transmembrane region" description="Helical" evidence="1">
    <location>
        <begin position="342"/>
        <end position="362"/>
    </location>
</feature>
<evidence type="ECO:0000313" key="3">
    <source>
        <dbReference type="Proteomes" id="UP000070383"/>
    </source>
</evidence>